<dbReference type="Proteomes" id="UP000036987">
    <property type="component" value="Unassembled WGS sequence"/>
</dbReference>
<dbReference type="Pfam" id="PF01501">
    <property type="entry name" value="Glyco_transf_8"/>
    <property type="match status" value="1"/>
</dbReference>
<evidence type="ECO:0000256" key="1">
    <source>
        <dbReference type="ARBA" id="ARBA00004877"/>
    </source>
</evidence>
<dbReference type="PANTHER" id="PTHR13778">
    <property type="entry name" value="GLYCOSYLTRANSFERASE 8 DOMAIN-CONTAINING PROTEIN"/>
    <property type="match status" value="1"/>
</dbReference>
<evidence type="ECO:0000256" key="2">
    <source>
        <dbReference type="ARBA" id="ARBA00006351"/>
    </source>
</evidence>
<evidence type="ECO:0000256" key="3">
    <source>
        <dbReference type="ARBA" id="ARBA00022676"/>
    </source>
</evidence>
<dbReference type="InterPro" id="IPR002495">
    <property type="entry name" value="Glyco_trans_8"/>
</dbReference>
<keyword evidence="8" id="KW-1185">Reference proteome</keyword>
<sequence>MAIFHHPNGHLPHLFLILFIIPAVSAIRADVATEKTSYNNPSDALLFHEAPAFRNADYCNVSFSGIDGAMDDYGRRVHIAMTLDANYLRGTMAAVHSILQHTACPDNLTFHFLAARYETAILATITYSFPYLDFVVHRFDQDRVRGRISRSIRKALDQPLNYARIYLAHILPPEVDRVIYLDSDVIVVDDITSLWKVDLEGNIVAAPEYCHANFTKYFTDAFWKKPKLSRTFQNRRACYFNTGVMVMDVNRWRVDGYTRKMEEWMGVQKKERIYILGSLPPFLLVAAGSSIPDPSVSFTGVGKENHG</sequence>
<feature type="chain" id="PRO_5005527786" description="Hexosyltransferase" evidence="6">
    <location>
        <begin position="27"/>
        <end position="307"/>
    </location>
</feature>
<dbReference type="AlphaFoldDB" id="A0A0K9PCI1"/>
<dbReference type="SUPFAM" id="SSF53448">
    <property type="entry name" value="Nucleotide-diphospho-sugar transferases"/>
    <property type="match status" value="1"/>
</dbReference>
<dbReference type="InterPro" id="IPR050748">
    <property type="entry name" value="Glycosyltrans_8_dom-fam"/>
</dbReference>
<dbReference type="GO" id="GO:0005794">
    <property type="term" value="C:Golgi apparatus"/>
    <property type="evidence" value="ECO:0000318"/>
    <property type="project" value="GO_Central"/>
</dbReference>
<evidence type="ECO:0000313" key="8">
    <source>
        <dbReference type="Proteomes" id="UP000036987"/>
    </source>
</evidence>
<dbReference type="PANTHER" id="PTHR13778:SF5">
    <property type="entry name" value="HEXOSYLTRANSFERASE"/>
    <property type="match status" value="1"/>
</dbReference>
<protein>
    <recommendedName>
        <fullName evidence="5">Hexosyltransferase</fullName>
        <ecNumber evidence="5">2.4.1.-</ecNumber>
    </recommendedName>
</protein>
<keyword evidence="3" id="KW-0328">Glycosyltransferase</keyword>
<keyword evidence="6" id="KW-0732">Signal</keyword>
<evidence type="ECO:0000313" key="7">
    <source>
        <dbReference type="EMBL" id="KMZ66768.1"/>
    </source>
</evidence>
<proteinExistence type="inferred from homology"/>
<comment type="caution">
    <text evidence="7">The sequence shown here is derived from an EMBL/GenBank/DDBJ whole genome shotgun (WGS) entry which is preliminary data.</text>
</comment>
<reference evidence="8" key="1">
    <citation type="journal article" date="2016" name="Nature">
        <title>The genome of the seagrass Zostera marina reveals angiosperm adaptation to the sea.</title>
        <authorList>
            <person name="Olsen J.L."/>
            <person name="Rouze P."/>
            <person name="Verhelst B."/>
            <person name="Lin Y.-C."/>
            <person name="Bayer T."/>
            <person name="Collen J."/>
            <person name="Dattolo E."/>
            <person name="De Paoli E."/>
            <person name="Dittami S."/>
            <person name="Maumus F."/>
            <person name="Michel G."/>
            <person name="Kersting A."/>
            <person name="Lauritano C."/>
            <person name="Lohaus R."/>
            <person name="Toepel M."/>
            <person name="Tonon T."/>
            <person name="Vanneste K."/>
            <person name="Amirebrahimi M."/>
            <person name="Brakel J."/>
            <person name="Bostroem C."/>
            <person name="Chovatia M."/>
            <person name="Grimwood J."/>
            <person name="Jenkins J.W."/>
            <person name="Jueterbock A."/>
            <person name="Mraz A."/>
            <person name="Stam W.T."/>
            <person name="Tice H."/>
            <person name="Bornberg-Bauer E."/>
            <person name="Green P.J."/>
            <person name="Pearson G.A."/>
            <person name="Procaccini G."/>
            <person name="Duarte C.M."/>
            <person name="Schmutz J."/>
            <person name="Reusch T.B.H."/>
            <person name="Van de Peer Y."/>
        </authorList>
    </citation>
    <scope>NUCLEOTIDE SEQUENCE [LARGE SCALE GENOMIC DNA]</scope>
    <source>
        <strain evidence="8">cv. Finnish</strain>
    </source>
</reference>
<dbReference type="OrthoDB" id="411524at2759"/>
<evidence type="ECO:0000256" key="5">
    <source>
        <dbReference type="RuleBase" id="RU362027"/>
    </source>
</evidence>
<organism evidence="7 8">
    <name type="scientific">Zostera marina</name>
    <name type="common">Eelgrass</name>
    <dbReference type="NCBI Taxonomy" id="29655"/>
    <lineage>
        <taxon>Eukaryota</taxon>
        <taxon>Viridiplantae</taxon>
        <taxon>Streptophyta</taxon>
        <taxon>Embryophyta</taxon>
        <taxon>Tracheophyta</taxon>
        <taxon>Spermatophyta</taxon>
        <taxon>Magnoliopsida</taxon>
        <taxon>Liliopsida</taxon>
        <taxon>Zosteraceae</taxon>
        <taxon>Zostera</taxon>
    </lineage>
</organism>
<dbReference type="EMBL" id="LFYR01000957">
    <property type="protein sequence ID" value="KMZ66768.1"/>
    <property type="molecule type" value="Genomic_DNA"/>
</dbReference>
<dbReference type="GO" id="GO:0016757">
    <property type="term" value="F:glycosyltransferase activity"/>
    <property type="evidence" value="ECO:0007669"/>
    <property type="project" value="UniProtKB-KW"/>
</dbReference>
<name>A0A0K9PCI1_ZOSMR</name>
<gene>
    <name evidence="7" type="ORF">ZOSMA_289G00090</name>
</gene>
<comment type="pathway">
    <text evidence="1">Glycan metabolism; pectin biosynthesis.</text>
</comment>
<accession>A0A0K9PCI1</accession>
<evidence type="ECO:0000256" key="4">
    <source>
        <dbReference type="ARBA" id="ARBA00022679"/>
    </source>
</evidence>
<feature type="signal peptide" evidence="6">
    <location>
        <begin position="1"/>
        <end position="26"/>
    </location>
</feature>
<dbReference type="OMA" id="FWNKNVP"/>
<comment type="similarity">
    <text evidence="2 5">Belongs to the glycosyltransferase 8 family.</text>
</comment>
<dbReference type="STRING" id="29655.A0A0K9PCI1"/>
<dbReference type="EC" id="2.4.1.-" evidence="5"/>
<keyword evidence="4 7" id="KW-0808">Transferase</keyword>
<dbReference type="InterPro" id="IPR029044">
    <property type="entry name" value="Nucleotide-diphossugar_trans"/>
</dbReference>
<evidence type="ECO:0000256" key="6">
    <source>
        <dbReference type="SAM" id="SignalP"/>
    </source>
</evidence>
<dbReference type="Gene3D" id="3.90.550.10">
    <property type="entry name" value="Spore Coat Polysaccharide Biosynthesis Protein SpsA, Chain A"/>
    <property type="match status" value="1"/>
</dbReference>